<dbReference type="InterPro" id="IPR018162">
    <property type="entry name" value="Ala-tRNA-ligase_IIc_anticod-bd"/>
</dbReference>
<evidence type="ECO:0000256" key="14">
    <source>
        <dbReference type="SAM" id="MobiDB-lite"/>
    </source>
</evidence>
<dbReference type="STRING" id="1429043.X474_23185"/>
<proteinExistence type="inferred from homology"/>
<dbReference type="InterPro" id="IPR050058">
    <property type="entry name" value="Ala-tRNA_ligase"/>
</dbReference>
<dbReference type="Gene3D" id="3.30.980.10">
    <property type="entry name" value="Threonyl-trna Synthetase, Chain A, domain 2"/>
    <property type="match status" value="1"/>
</dbReference>
<dbReference type="CDD" id="cd00673">
    <property type="entry name" value="AlaRS_core"/>
    <property type="match status" value="1"/>
</dbReference>
<dbReference type="GO" id="GO:0002161">
    <property type="term" value="F:aminoacyl-tRNA deacylase activity"/>
    <property type="evidence" value="ECO:0007669"/>
    <property type="project" value="TreeGrafter"/>
</dbReference>
<feature type="binding site" evidence="12">
    <location>
        <position position="676"/>
    </location>
    <ligand>
        <name>Zn(2+)</name>
        <dbReference type="ChEBI" id="CHEBI:29105"/>
    </ligand>
</feature>
<dbReference type="GO" id="GO:0005829">
    <property type="term" value="C:cytosol"/>
    <property type="evidence" value="ECO:0007669"/>
    <property type="project" value="TreeGrafter"/>
</dbReference>
<keyword evidence="13" id="KW-0175">Coiled coil</keyword>
<feature type="domain" description="Alanyl-transfer RNA synthetases family profile" evidence="15">
    <location>
        <begin position="3"/>
        <end position="715"/>
    </location>
</feature>
<dbReference type="GO" id="GO:0006419">
    <property type="term" value="P:alanyl-tRNA aminoacylation"/>
    <property type="evidence" value="ECO:0007669"/>
    <property type="project" value="UniProtKB-UniRule"/>
</dbReference>
<keyword evidence="8 12" id="KW-0067">ATP-binding</keyword>
<dbReference type="InterPro" id="IPR003156">
    <property type="entry name" value="DHHA1_dom"/>
</dbReference>
<evidence type="ECO:0000256" key="13">
    <source>
        <dbReference type="SAM" id="Coils"/>
    </source>
</evidence>
<dbReference type="FunFam" id="2.40.30.130:FF:000001">
    <property type="entry name" value="Alanine--tRNA ligase"/>
    <property type="match status" value="1"/>
</dbReference>
<comment type="similarity">
    <text evidence="2 12">Belongs to the class-II aminoacyl-tRNA synthetase family.</text>
</comment>
<organism evidence="16 17">
    <name type="scientific">Dethiosulfatarculus sandiegensis</name>
    <dbReference type="NCBI Taxonomy" id="1429043"/>
    <lineage>
        <taxon>Bacteria</taxon>
        <taxon>Pseudomonadati</taxon>
        <taxon>Thermodesulfobacteriota</taxon>
        <taxon>Desulfarculia</taxon>
        <taxon>Desulfarculales</taxon>
        <taxon>Desulfarculaceae</taxon>
        <taxon>Dethiosulfatarculus</taxon>
    </lineage>
</organism>
<keyword evidence="6 12" id="KW-0547">Nucleotide-binding</keyword>
<keyword evidence="9 12" id="KW-0694">RNA-binding</keyword>
<dbReference type="FunFam" id="3.30.980.10:FF:000004">
    <property type="entry name" value="Alanine--tRNA ligase, cytoplasmic"/>
    <property type="match status" value="1"/>
</dbReference>
<gene>
    <name evidence="12" type="primary">alaS</name>
    <name evidence="16" type="ORF">X474_23185</name>
</gene>
<dbReference type="RefSeq" id="WP_044351754.1">
    <property type="nucleotide sequence ID" value="NZ_AZAC01000048.1"/>
</dbReference>
<evidence type="ECO:0000256" key="11">
    <source>
        <dbReference type="ARBA" id="ARBA00023146"/>
    </source>
</evidence>
<dbReference type="GO" id="GO:0004813">
    <property type="term" value="F:alanine-tRNA ligase activity"/>
    <property type="evidence" value="ECO:0007669"/>
    <property type="project" value="UniProtKB-UniRule"/>
</dbReference>
<dbReference type="HAMAP" id="MF_00036_B">
    <property type="entry name" value="Ala_tRNA_synth_B"/>
    <property type="match status" value="1"/>
</dbReference>
<evidence type="ECO:0000313" key="17">
    <source>
        <dbReference type="Proteomes" id="UP000032233"/>
    </source>
</evidence>
<protein>
    <recommendedName>
        <fullName evidence="12">Alanine--tRNA ligase</fullName>
        <ecNumber evidence="12">6.1.1.7</ecNumber>
    </recommendedName>
    <alternativeName>
        <fullName evidence="12">Alanyl-tRNA synthetase</fullName>
        <shortName evidence="12">AlaRS</shortName>
    </alternativeName>
</protein>
<evidence type="ECO:0000256" key="3">
    <source>
        <dbReference type="ARBA" id="ARBA00022555"/>
    </source>
</evidence>
<dbReference type="Gene3D" id="2.40.30.130">
    <property type="match status" value="1"/>
</dbReference>
<dbReference type="Gene3D" id="3.30.930.10">
    <property type="entry name" value="Bira Bifunctional Protein, Domain 2"/>
    <property type="match status" value="1"/>
</dbReference>
<evidence type="ECO:0000256" key="9">
    <source>
        <dbReference type="ARBA" id="ARBA00022884"/>
    </source>
</evidence>
<evidence type="ECO:0000256" key="1">
    <source>
        <dbReference type="ARBA" id="ARBA00004496"/>
    </source>
</evidence>
<evidence type="ECO:0000256" key="2">
    <source>
        <dbReference type="ARBA" id="ARBA00008226"/>
    </source>
</evidence>
<dbReference type="AlphaFoldDB" id="A0A0D2JQ74"/>
<dbReference type="InterPro" id="IPR002318">
    <property type="entry name" value="Ala-tRNA-lgiase_IIc"/>
</dbReference>
<keyword evidence="3 12" id="KW-0820">tRNA-binding</keyword>
<feature type="coiled-coil region" evidence="13">
    <location>
        <begin position="713"/>
        <end position="765"/>
    </location>
</feature>
<dbReference type="Proteomes" id="UP000032233">
    <property type="component" value="Unassembled WGS sequence"/>
</dbReference>
<dbReference type="PANTHER" id="PTHR11777:SF9">
    <property type="entry name" value="ALANINE--TRNA LIGASE, CYTOPLASMIC"/>
    <property type="match status" value="1"/>
</dbReference>
<keyword evidence="7 12" id="KW-0862">Zinc</keyword>
<reference evidence="16 17" key="1">
    <citation type="submission" date="2013-11" db="EMBL/GenBank/DDBJ databases">
        <title>Metagenomic analysis of a methanogenic consortium involved in long chain n-alkane degradation.</title>
        <authorList>
            <person name="Davidova I.A."/>
            <person name="Callaghan A.V."/>
            <person name="Wawrik B."/>
            <person name="Pruitt S."/>
            <person name="Marks C."/>
            <person name="Duncan K.E."/>
            <person name="Suflita J.M."/>
        </authorList>
    </citation>
    <scope>NUCLEOTIDE SEQUENCE [LARGE SCALE GENOMIC DNA]</scope>
    <source>
        <strain evidence="16 17">SPR</strain>
    </source>
</reference>
<dbReference type="PATRIC" id="fig|1429043.3.peg.4907"/>
<evidence type="ECO:0000256" key="10">
    <source>
        <dbReference type="ARBA" id="ARBA00022917"/>
    </source>
</evidence>
<dbReference type="FunFam" id="3.10.310.40:FF:000001">
    <property type="entry name" value="Alanine--tRNA ligase"/>
    <property type="match status" value="1"/>
</dbReference>
<sequence length="885" mass="96450">MSTSGNDIRQIFLDYFNKQGHKIVASSPLVPKDDPTLLFTNAGMVQFKKLFLGQAKRDYIRATTSQKCFRASGKHNDLENVGRTPRHHTFFEMLGNFSFGDYFKQDAIRFAWELLTEGYGLPKDKLWVSVFETDDEAAELWQSEVGVKPERIVRLGEEENFWSMGDTGPCGPCSEIHIDQGPEHGCGRADCAVGCDCDRYLELWNLVFMQYNRDESGKLTPLPKPSIDTGMGLERISAVVQGKYSNYDTDLFTPIMDVAAQLAGTSYGKNEEDDVSLRVIADHARACTFLISDGILPKNEGRGYVLRRILRRAARHGRKLGLKEVFLHQVAQEVIDQMKGAYPSLVDSRAFIDKVITKEEERFGETLDTGLKILYDATGEAKAKGETVLSGDTAFKLYDTYGFPLDLTMTIVEEEGLSVDEPGFDRAMETQRSRSRAAWKGSGEEAMPPALEELSSQGFATEFKGYETLEAKGKAVLILVDGNRVDQIGTGQEAEVVTDRTPFYADAGGQLGDTGQMTGSQGKAEVTGVTKPGGSIYVHKIKVFEGSLSQGQELSMEVSAEQRARTAANHTATHLLHAALRNTLGDHVKQAGSLVSPDRLRFDFSHFEAVTPEQIKAIENEVNQAVRANICLDTQVMGLEEAMKSGATALFEERYGDQVRIVSIPGVSKELCGGTHAHRTGDIGLVKVIGETSVAAGVRRLEAQTGHGAILAMQDMEDQLNQAAAALKVGRQELVPRLTKLQAQLKETEREMEKLKTQLASAGTKDLLEDAVEIDGVKVLATQVTTDNPKSLRELSDTLRDRIGSGVVVLGAKAGKKALLLVLVTKDLVKKVHAGNLVKALAPMVGGGGGGKPDLAQAGGQNPDGLPQAMAKAPELVREQLQQTA</sequence>
<dbReference type="PROSITE" id="PS50860">
    <property type="entry name" value="AA_TRNA_LIGASE_II_ALA"/>
    <property type="match status" value="1"/>
</dbReference>
<comment type="catalytic activity">
    <reaction evidence="12">
        <text>tRNA(Ala) + L-alanine + ATP = L-alanyl-tRNA(Ala) + AMP + diphosphate</text>
        <dbReference type="Rhea" id="RHEA:12540"/>
        <dbReference type="Rhea" id="RHEA-COMP:9657"/>
        <dbReference type="Rhea" id="RHEA-COMP:9923"/>
        <dbReference type="ChEBI" id="CHEBI:30616"/>
        <dbReference type="ChEBI" id="CHEBI:33019"/>
        <dbReference type="ChEBI" id="CHEBI:57972"/>
        <dbReference type="ChEBI" id="CHEBI:78442"/>
        <dbReference type="ChEBI" id="CHEBI:78497"/>
        <dbReference type="ChEBI" id="CHEBI:456215"/>
        <dbReference type="EC" id="6.1.1.7"/>
    </reaction>
</comment>
<dbReference type="Pfam" id="PF01411">
    <property type="entry name" value="tRNA-synt_2c"/>
    <property type="match status" value="1"/>
</dbReference>
<dbReference type="InterPro" id="IPR018165">
    <property type="entry name" value="Ala-tRNA-synth_IIc_core"/>
</dbReference>
<evidence type="ECO:0000256" key="5">
    <source>
        <dbReference type="ARBA" id="ARBA00022723"/>
    </source>
</evidence>
<comment type="domain">
    <text evidence="12">Consists of three domains; the N-terminal catalytic domain, the editing domain and the C-terminal C-Ala domain. The editing domain removes incorrectly charged amino acids, while the C-Ala domain, along with tRNA(Ala), serves as a bridge to cooperatively bring together the editing and aminoacylation centers thus stimulating deacylation of misacylated tRNAs.</text>
</comment>
<dbReference type="SUPFAM" id="SSF101353">
    <property type="entry name" value="Putative anticodon-binding domain of alanyl-tRNA synthetase (AlaRS)"/>
    <property type="match status" value="1"/>
</dbReference>
<dbReference type="InterPro" id="IPR045864">
    <property type="entry name" value="aa-tRNA-synth_II/BPL/LPL"/>
</dbReference>
<dbReference type="GO" id="GO:0045892">
    <property type="term" value="P:negative regulation of DNA-templated transcription"/>
    <property type="evidence" value="ECO:0007669"/>
    <property type="project" value="TreeGrafter"/>
</dbReference>
<accession>A0A0D2JQ74</accession>
<dbReference type="PANTHER" id="PTHR11777">
    <property type="entry name" value="ALANYL-TRNA SYNTHETASE"/>
    <property type="match status" value="1"/>
</dbReference>
<comment type="cofactor">
    <cofactor evidence="12">
        <name>Zn(2+)</name>
        <dbReference type="ChEBI" id="CHEBI:29105"/>
    </cofactor>
    <text evidence="12">Binds 1 zinc ion per subunit.</text>
</comment>
<dbReference type="InterPro" id="IPR023033">
    <property type="entry name" value="Ala_tRNA_ligase_euk/bac"/>
</dbReference>
<dbReference type="InterPro" id="IPR009000">
    <property type="entry name" value="Transl_B-barrel_sf"/>
</dbReference>
<name>A0A0D2JQ74_9BACT</name>
<dbReference type="Pfam" id="PF02272">
    <property type="entry name" value="DHHA1"/>
    <property type="match status" value="1"/>
</dbReference>
<dbReference type="SUPFAM" id="SSF50447">
    <property type="entry name" value="Translation proteins"/>
    <property type="match status" value="1"/>
</dbReference>
<dbReference type="FunFam" id="3.30.930.10:FF:000004">
    <property type="entry name" value="Alanine--tRNA ligase"/>
    <property type="match status" value="1"/>
</dbReference>
<dbReference type="Pfam" id="PF07973">
    <property type="entry name" value="tRNA_SAD"/>
    <property type="match status" value="1"/>
</dbReference>
<feature type="region of interest" description="Disordered" evidence="14">
    <location>
        <begin position="852"/>
        <end position="885"/>
    </location>
</feature>
<evidence type="ECO:0000259" key="15">
    <source>
        <dbReference type="PROSITE" id="PS50860"/>
    </source>
</evidence>
<dbReference type="FunFam" id="3.30.54.20:FF:000001">
    <property type="entry name" value="Alanine--tRNA ligase"/>
    <property type="match status" value="1"/>
</dbReference>
<dbReference type="EMBL" id="AZAC01000048">
    <property type="protein sequence ID" value="KIX11640.1"/>
    <property type="molecule type" value="Genomic_DNA"/>
</dbReference>
<dbReference type="InterPro" id="IPR012947">
    <property type="entry name" value="tRNA_SAD"/>
</dbReference>
<dbReference type="InParanoid" id="A0A0D2JQ74"/>
<feature type="binding site" evidence="12">
    <location>
        <position position="672"/>
    </location>
    <ligand>
        <name>Zn(2+)</name>
        <dbReference type="ChEBI" id="CHEBI:29105"/>
    </ligand>
</feature>
<dbReference type="GO" id="GO:0005524">
    <property type="term" value="F:ATP binding"/>
    <property type="evidence" value="ECO:0007669"/>
    <property type="project" value="UniProtKB-UniRule"/>
</dbReference>
<comment type="function">
    <text evidence="12">Catalyzes the attachment of alanine to tRNA(Ala) in a two-step reaction: alanine is first activated by ATP to form Ala-AMP and then transferred to the acceptor end of tRNA(Ala). Also edits incorrectly charged Ser-tRNA(Ala) and Gly-tRNA(Ala) via its editing domain.</text>
</comment>
<dbReference type="InterPro" id="IPR018163">
    <property type="entry name" value="Thr/Ala-tRNA-synth_IIc_edit"/>
</dbReference>
<dbReference type="GO" id="GO:0008270">
    <property type="term" value="F:zinc ion binding"/>
    <property type="evidence" value="ECO:0007669"/>
    <property type="project" value="UniProtKB-UniRule"/>
</dbReference>
<dbReference type="FunCoup" id="A0A0D2JQ74">
    <property type="interactions" value="585"/>
</dbReference>
<dbReference type="Gene3D" id="3.30.54.20">
    <property type="match status" value="1"/>
</dbReference>
<dbReference type="Gene3D" id="6.10.250.550">
    <property type="match status" value="1"/>
</dbReference>
<dbReference type="EC" id="6.1.1.7" evidence="12"/>
<dbReference type="OrthoDB" id="9803884at2"/>
<feature type="binding site" evidence="12">
    <location>
        <position position="574"/>
    </location>
    <ligand>
        <name>Zn(2+)</name>
        <dbReference type="ChEBI" id="CHEBI:29105"/>
    </ligand>
</feature>
<keyword evidence="10 12" id="KW-0648">Protein biosynthesis</keyword>
<evidence type="ECO:0000256" key="12">
    <source>
        <dbReference type="HAMAP-Rule" id="MF_00036"/>
    </source>
</evidence>
<comment type="caution">
    <text evidence="16">The sequence shown here is derived from an EMBL/GenBank/DDBJ whole genome shotgun (WGS) entry which is preliminary data.</text>
</comment>
<feature type="binding site" evidence="12">
    <location>
        <position position="570"/>
    </location>
    <ligand>
        <name>Zn(2+)</name>
        <dbReference type="ChEBI" id="CHEBI:29105"/>
    </ligand>
</feature>
<keyword evidence="4 12" id="KW-0436">Ligase</keyword>
<comment type="subcellular location">
    <subcellularLocation>
        <location evidence="1 12">Cytoplasm</location>
    </subcellularLocation>
</comment>
<evidence type="ECO:0000256" key="8">
    <source>
        <dbReference type="ARBA" id="ARBA00022840"/>
    </source>
</evidence>
<dbReference type="SUPFAM" id="SSF55681">
    <property type="entry name" value="Class II aaRS and biotin synthetases"/>
    <property type="match status" value="1"/>
</dbReference>
<dbReference type="SMART" id="SM00863">
    <property type="entry name" value="tRNA_SAD"/>
    <property type="match status" value="1"/>
</dbReference>
<dbReference type="NCBIfam" id="TIGR00344">
    <property type="entry name" value="alaS"/>
    <property type="match status" value="1"/>
</dbReference>
<keyword evidence="5 12" id="KW-0479">Metal-binding</keyword>
<keyword evidence="11 12" id="KW-0030">Aminoacyl-tRNA synthetase</keyword>
<evidence type="ECO:0000256" key="7">
    <source>
        <dbReference type="ARBA" id="ARBA00022833"/>
    </source>
</evidence>
<keyword evidence="12" id="KW-0963">Cytoplasm</keyword>
<evidence type="ECO:0000313" key="16">
    <source>
        <dbReference type="EMBL" id="KIX11640.1"/>
    </source>
</evidence>
<dbReference type="PRINTS" id="PR00980">
    <property type="entry name" value="TRNASYNTHALA"/>
</dbReference>
<keyword evidence="17" id="KW-1185">Reference proteome</keyword>
<dbReference type="GO" id="GO:0000049">
    <property type="term" value="F:tRNA binding"/>
    <property type="evidence" value="ECO:0007669"/>
    <property type="project" value="UniProtKB-KW"/>
</dbReference>
<dbReference type="SUPFAM" id="SSF55186">
    <property type="entry name" value="ThrRS/AlaRS common domain"/>
    <property type="match status" value="1"/>
</dbReference>
<evidence type="ECO:0000256" key="6">
    <source>
        <dbReference type="ARBA" id="ARBA00022741"/>
    </source>
</evidence>
<dbReference type="Gene3D" id="3.10.310.40">
    <property type="match status" value="1"/>
</dbReference>
<dbReference type="InterPro" id="IPR018164">
    <property type="entry name" value="Ala-tRNA-synth_IIc_N"/>
</dbReference>
<evidence type="ECO:0000256" key="4">
    <source>
        <dbReference type="ARBA" id="ARBA00022598"/>
    </source>
</evidence>